<gene>
    <name evidence="2" type="ORF">L1F06_014335</name>
</gene>
<dbReference type="GeneID" id="300082169"/>
<protein>
    <submittedName>
        <fullName evidence="2">MbcA/ParS/Xre antitoxin family protein</fullName>
    </submittedName>
</protein>
<dbReference type="EMBL" id="CP099397">
    <property type="protein sequence ID" value="USR37854.1"/>
    <property type="molecule type" value="Genomic_DNA"/>
</dbReference>
<evidence type="ECO:0000313" key="2">
    <source>
        <dbReference type="EMBL" id="USR37854.1"/>
    </source>
</evidence>
<dbReference type="RefSeq" id="WP_129482255.1">
    <property type="nucleotide sequence ID" value="NZ_CP099397.1"/>
</dbReference>
<dbReference type="InterPro" id="IPR024467">
    <property type="entry name" value="Xre/MbcA/ParS-like_toxin-bd"/>
</dbReference>
<accession>A0ABY5A1U1</accession>
<keyword evidence="3" id="KW-1185">Reference proteome</keyword>
<reference evidence="2" key="1">
    <citation type="submission" date="2022-06" db="EMBL/GenBank/DDBJ databases">
        <title>Complete genome of Pseudomonas hydrolytica DSWY01T.</title>
        <authorList>
            <person name="Jung J."/>
            <person name="Jeon C.O."/>
        </authorList>
    </citation>
    <scope>NUCLEOTIDE SEQUENCE</scope>
    <source>
        <strain evidence="2">DSWY01</strain>
    </source>
</reference>
<proteinExistence type="predicted"/>
<feature type="domain" description="Antitoxin Xre/MbcA/ParS-like toxin-binding" evidence="1">
    <location>
        <begin position="144"/>
        <end position="191"/>
    </location>
</feature>
<organism evidence="2 3">
    <name type="scientific">Ectopseudomonas hydrolytica</name>
    <dbReference type="NCBI Taxonomy" id="2493633"/>
    <lineage>
        <taxon>Bacteria</taxon>
        <taxon>Pseudomonadati</taxon>
        <taxon>Pseudomonadota</taxon>
        <taxon>Gammaproteobacteria</taxon>
        <taxon>Pseudomonadales</taxon>
        <taxon>Pseudomonadaceae</taxon>
        <taxon>Ectopseudomonas</taxon>
    </lineage>
</organism>
<name>A0ABY5A1U1_9GAMM</name>
<dbReference type="Proteomes" id="UP001054897">
    <property type="component" value="Chromosome"/>
</dbReference>
<evidence type="ECO:0000259" key="1">
    <source>
        <dbReference type="Pfam" id="PF09722"/>
    </source>
</evidence>
<evidence type="ECO:0000313" key="3">
    <source>
        <dbReference type="Proteomes" id="UP001054897"/>
    </source>
</evidence>
<sequence length="194" mass="21704">MVNDLEAVLAENFANILFDGRQAEVRFFGFECGGGWYGLVGGTLLFIQQYSRENKLDVVIRQVKEKFGELRIYLRGGDEIVDIATDIAGLVSRVICESCGCRGKLNEEEGWLRVRCEIQCDELQVKAENFETYKFSYAASVLALTSLFGLRSVEWLKTSQMAFNGRPPFELLATTEGCHEVVVHIGRLAYGVGV</sequence>
<dbReference type="Pfam" id="PF09722">
    <property type="entry name" value="Xre_MbcA_ParS_C"/>
    <property type="match status" value="1"/>
</dbReference>